<feature type="binding site" evidence="6">
    <location>
        <position position="588"/>
    </location>
    <ligand>
        <name>substrate</name>
    </ligand>
</feature>
<dbReference type="EMBL" id="BPLQ01001154">
    <property type="protein sequence ID" value="GIX79107.1"/>
    <property type="molecule type" value="Genomic_DNA"/>
</dbReference>
<dbReference type="InterPro" id="IPR016130">
    <property type="entry name" value="Tyr_Pase_AS"/>
</dbReference>
<dbReference type="FunFam" id="3.90.190.10:FF:000020">
    <property type="entry name" value="Tyrosine-protein phosphatase non-receptor type 5"/>
    <property type="match status" value="1"/>
</dbReference>
<keyword evidence="11" id="KW-0675">Receptor</keyword>
<dbReference type="InterPro" id="IPR000242">
    <property type="entry name" value="PTP_cat"/>
</dbReference>
<dbReference type="GO" id="GO:0048666">
    <property type="term" value="P:neuron development"/>
    <property type="evidence" value="ECO:0007669"/>
    <property type="project" value="UniProtKB-ARBA"/>
</dbReference>
<dbReference type="Gene3D" id="3.90.190.10">
    <property type="entry name" value="Protein tyrosine phosphatase superfamily"/>
    <property type="match status" value="1"/>
</dbReference>
<dbReference type="CDD" id="cd14547">
    <property type="entry name" value="PTPc-KIM"/>
    <property type="match status" value="1"/>
</dbReference>
<dbReference type="GO" id="GO:0005886">
    <property type="term" value="C:plasma membrane"/>
    <property type="evidence" value="ECO:0007669"/>
    <property type="project" value="TreeGrafter"/>
</dbReference>
<comment type="caution">
    <text evidence="11">The sequence shown here is derived from an EMBL/GenBank/DDBJ whole genome shotgun (WGS) entry which is preliminary data.</text>
</comment>
<dbReference type="InterPro" id="IPR029021">
    <property type="entry name" value="Prot-tyrosine_phosphatase-like"/>
</dbReference>
<keyword evidence="2" id="KW-0597">Phosphoprotein</keyword>
<dbReference type="PROSITE" id="PS00383">
    <property type="entry name" value="TYR_PHOSPHATASE_1"/>
    <property type="match status" value="1"/>
</dbReference>
<feature type="domain" description="Tyrosine specific protein phosphatases" evidence="10">
    <location>
        <begin position="516"/>
        <end position="594"/>
    </location>
</feature>
<dbReference type="GO" id="GO:0005829">
    <property type="term" value="C:cytosol"/>
    <property type="evidence" value="ECO:0007669"/>
    <property type="project" value="TreeGrafter"/>
</dbReference>
<dbReference type="EC" id="3.1.3.48" evidence="1"/>
<evidence type="ECO:0000256" key="3">
    <source>
        <dbReference type="ARBA" id="ARBA00022801"/>
    </source>
</evidence>
<dbReference type="GO" id="GO:0007165">
    <property type="term" value="P:signal transduction"/>
    <property type="evidence" value="ECO:0007669"/>
    <property type="project" value="TreeGrafter"/>
</dbReference>
<dbReference type="PRINTS" id="PR00700">
    <property type="entry name" value="PRTYPHPHTASE"/>
</dbReference>
<dbReference type="PANTHER" id="PTHR46198">
    <property type="entry name" value="PROTEIN-TYROSINE-PHOSPHATASE"/>
    <property type="match status" value="1"/>
</dbReference>
<dbReference type="SUPFAM" id="SSF52799">
    <property type="entry name" value="(Phosphotyrosine protein) phosphatases II"/>
    <property type="match status" value="1"/>
</dbReference>
<keyword evidence="8" id="KW-0472">Membrane</keyword>
<organism evidence="11 12">
    <name type="scientific">Caerostris darwini</name>
    <dbReference type="NCBI Taxonomy" id="1538125"/>
    <lineage>
        <taxon>Eukaryota</taxon>
        <taxon>Metazoa</taxon>
        <taxon>Ecdysozoa</taxon>
        <taxon>Arthropoda</taxon>
        <taxon>Chelicerata</taxon>
        <taxon>Arachnida</taxon>
        <taxon>Araneae</taxon>
        <taxon>Araneomorphae</taxon>
        <taxon>Entelegynae</taxon>
        <taxon>Araneoidea</taxon>
        <taxon>Araneidae</taxon>
        <taxon>Caerostris</taxon>
    </lineage>
</organism>
<evidence type="ECO:0000256" key="4">
    <source>
        <dbReference type="ARBA" id="ARBA00022912"/>
    </source>
</evidence>
<evidence type="ECO:0000256" key="1">
    <source>
        <dbReference type="ARBA" id="ARBA00013064"/>
    </source>
</evidence>
<dbReference type="Pfam" id="PF00102">
    <property type="entry name" value="Y_phosphatase"/>
    <property type="match status" value="1"/>
</dbReference>
<dbReference type="GO" id="GO:0004725">
    <property type="term" value="F:protein tyrosine phosphatase activity"/>
    <property type="evidence" value="ECO:0007669"/>
    <property type="project" value="UniProtKB-EC"/>
</dbReference>
<keyword evidence="8" id="KW-0812">Transmembrane</keyword>
<dbReference type="GO" id="GO:0030054">
    <property type="term" value="C:cell junction"/>
    <property type="evidence" value="ECO:0007669"/>
    <property type="project" value="TreeGrafter"/>
</dbReference>
<feature type="binding site" evidence="6">
    <location>
        <position position="508"/>
    </location>
    <ligand>
        <name>substrate</name>
    </ligand>
</feature>
<feature type="binding site" evidence="6">
    <location>
        <begin position="544"/>
        <end position="550"/>
    </location>
    <ligand>
        <name>substrate</name>
    </ligand>
</feature>
<reference evidence="11 12" key="1">
    <citation type="submission" date="2021-06" db="EMBL/GenBank/DDBJ databases">
        <title>Caerostris darwini draft genome.</title>
        <authorList>
            <person name="Kono N."/>
            <person name="Arakawa K."/>
        </authorList>
    </citation>
    <scope>NUCLEOTIDE SEQUENCE [LARGE SCALE GENOMIC DNA]</scope>
</reference>
<dbReference type="SMART" id="SM00404">
    <property type="entry name" value="PTPc_motif"/>
    <property type="match status" value="1"/>
</dbReference>
<keyword evidence="3" id="KW-0378">Hydrolase</keyword>
<dbReference type="PANTHER" id="PTHR46198:SF4">
    <property type="entry name" value="PROTEIN-TYROSINE-PHOSPHATASE"/>
    <property type="match status" value="1"/>
</dbReference>
<dbReference type="InterPro" id="IPR008356">
    <property type="entry name" value="Tyr_Pase_KIM-con"/>
</dbReference>
<proteinExistence type="predicted"/>
<dbReference type="InterPro" id="IPR003595">
    <property type="entry name" value="Tyr_Pase_cat"/>
</dbReference>
<dbReference type="AlphaFoldDB" id="A0AAV4N6I2"/>
<dbReference type="Proteomes" id="UP001054837">
    <property type="component" value="Unassembled WGS sequence"/>
</dbReference>
<name>A0AAV4N6I2_9ARAC</name>
<evidence type="ECO:0000256" key="2">
    <source>
        <dbReference type="ARBA" id="ARBA00022553"/>
    </source>
</evidence>
<dbReference type="PRINTS" id="PR01778">
    <property type="entry name" value="KIMPTPASE"/>
</dbReference>
<gene>
    <name evidence="11" type="primary">Ptprr</name>
    <name evidence="11" type="ORF">CDAR_45631</name>
</gene>
<dbReference type="GO" id="GO:0019901">
    <property type="term" value="F:protein kinase binding"/>
    <property type="evidence" value="ECO:0007669"/>
    <property type="project" value="TreeGrafter"/>
</dbReference>
<evidence type="ECO:0000259" key="9">
    <source>
        <dbReference type="PROSITE" id="PS50055"/>
    </source>
</evidence>
<evidence type="ECO:0000256" key="5">
    <source>
        <dbReference type="PIRSR" id="PIRSR608356-50"/>
    </source>
</evidence>
<dbReference type="PROSITE" id="PS50056">
    <property type="entry name" value="TYR_PHOSPHATASE_2"/>
    <property type="match status" value="1"/>
</dbReference>
<feature type="active site" description="Phosphocysteine intermediate" evidence="5">
    <location>
        <position position="544"/>
    </location>
</feature>
<protein>
    <recommendedName>
        <fullName evidence="1">protein-tyrosine-phosphatase</fullName>
        <ecNumber evidence="1">3.1.3.48</ecNumber>
    </recommendedName>
</protein>
<evidence type="ECO:0000259" key="10">
    <source>
        <dbReference type="PROSITE" id="PS50056"/>
    </source>
</evidence>
<feature type="transmembrane region" description="Helical" evidence="8">
    <location>
        <begin position="196"/>
        <end position="221"/>
    </location>
</feature>
<evidence type="ECO:0000313" key="11">
    <source>
        <dbReference type="EMBL" id="GIX79107.1"/>
    </source>
</evidence>
<keyword evidence="4" id="KW-0904">Protein phosphatase</keyword>
<dbReference type="PROSITE" id="PS50055">
    <property type="entry name" value="TYR_PHOSPHATASE_PTP"/>
    <property type="match status" value="1"/>
</dbReference>
<evidence type="ECO:0000256" key="6">
    <source>
        <dbReference type="PIRSR" id="PIRSR608356-51"/>
    </source>
</evidence>
<dbReference type="SMART" id="SM00194">
    <property type="entry name" value="PTPc"/>
    <property type="match status" value="1"/>
</dbReference>
<keyword evidence="8" id="KW-1133">Transmembrane helix</keyword>
<evidence type="ECO:0000256" key="7">
    <source>
        <dbReference type="SAM" id="MobiDB-lite"/>
    </source>
</evidence>
<accession>A0AAV4N6I2</accession>
<feature type="region of interest" description="Disordered" evidence="7">
    <location>
        <begin position="271"/>
        <end position="293"/>
    </location>
</feature>
<evidence type="ECO:0000313" key="12">
    <source>
        <dbReference type="Proteomes" id="UP001054837"/>
    </source>
</evidence>
<sequence>MFTIADSSPKMNDDEIDAVTKNLIHGLPKTSNKKVLYFAAHFPPELIKDVQESFAKRKLSSSDLIDKLIPEKNKLVFTIKLRRPMLGLDVVEQLTEAVAEHANLEYDSIKVTKYEPYLGMVKMFFVYTVKEGNNTEIWKLRPVHDILEHLTVKKRLQNAGAIKILDINDGDEYAYHYPNGRKISVQSIFSDKNWEAWQLAVVISASLFALFFIFVIIQMFVSAGRVSKNKIRPVEEPRRVIVQPVLRPVVAGVGVIQPLPENRERHIAAIDTDSEHTPSPSRSPMRRGRGLLERRGSNASLTLDLNRSQENIHCGTPPKECSAEEFLQSATKRITRRQLRSALKDVKALHTEFWEIPMNHPERVEIAGSGTKNRYKTILPNETTRVHLYVRSEDPLSSYINANYIRGYGEEAKAYIATQGPLQHTINDFWLMIWKEKCPLIVMITKLKEKMKVKCEPYIPDYQDRFGDIEVTVMRVIPRDGYTVRELFLRRGSETHTVHHFWYTTWPDHKTPATAKQLLNMALEAEAMRLGDGTLAKRPMVVHCSAGIGRTGCFIAVSIGMQQLIEENSVDILGIVSSLRLDRGGMIQTAEQYEFVHQALSIFELSLPGSSGD</sequence>
<dbReference type="InterPro" id="IPR000387">
    <property type="entry name" value="Tyr_Pase_dom"/>
</dbReference>
<evidence type="ECO:0000256" key="8">
    <source>
        <dbReference type="SAM" id="Phobius"/>
    </source>
</evidence>
<keyword evidence="12" id="KW-1185">Reference proteome</keyword>
<feature type="domain" description="Tyrosine-protein phosphatase" evidence="9">
    <location>
        <begin position="372"/>
        <end position="603"/>
    </location>
</feature>